<organism evidence="1 2">
    <name type="scientific">Rotaria magnacalcarata</name>
    <dbReference type="NCBI Taxonomy" id="392030"/>
    <lineage>
        <taxon>Eukaryota</taxon>
        <taxon>Metazoa</taxon>
        <taxon>Spiralia</taxon>
        <taxon>Gnathifera</taxon>
        <taxon>Rotifera</taxon>
        <taxon>Eurotatoria</taxon>
        <taxon>Bdelloidea</taxon>
        <taxon>Philodinida</taxon>
        <taxon>Philodinidae</taxon>
        <taxon>Rotaria</taxon>
    </lineage>
</organism>
<dbReference type="AlphaFoldDB" id="A0A816YW98"/>
<sequence length="64" mass="6814">MDNNSNEVKDGVVADAEKCINLSGDALGSNQHEAVDIVLSDVSNKNTNISLHSENTDIVTDLET</sequence>
<reference evidence="1" key="1">
    <citation type="submission" date="2021-02" db="EMBL/GenBank/DDBJ databases">
        <authorList>
            <person name="Nowell W R."/>
        </authorList>
    </citation>
    <scope>NUCLEOTIDE SEQUENCE</scope>
</reference>
<gene>
    <name evidence="1" type="ORF">XDN619_LOCUS31239</name>
</gene>
<name>A0A816YW98_9BILA</name>
<accession>A0A816YW98</accession>
<dbReference type="EMBL" id="CAJNRG010015555">
    <property type="protein sequence ID" value="CAF2171774.1"/>
    <property type="molecule type" value="Genomic_DNA"/>
</dbReference>
<protein>
    <submittedName>
        <fullName evidence="1">Uncharacterized protein</fullName>
    </submittedName>
</protein>
<proteinExistence type="predicted"/>
<feature type="non-terminal residue" evidence="1">
    <location>
        <position position="64"/>
    </location>
</feature>
<dbReference type="Proteomes" id="UP000663887">
    <property type="component" value="Unassembled WGS sequence"/>
</dbReference>
<comment type="caution">
    <text evidence="1">The sequence shown here is derived from an EMBL/GenBank/DDBJ whole genome shotgun (WGS) entry which is preliminary data.</text>
</comment>
<evidence type="ECO:0000313" key="2">
    <source>
        <dbReference type="Proteomes" id="UP000663887"/>
    </source>
</evidence>
<evidence type="ECO:0000313" key="1">
    <source>
        <dbReference type="EMBL" id="CAF2171774.1"/>
    </source>
</evidence>